<dbReference type="GO" id="GO:0005507">
    <property type="term" value="F:copper ion binding"/>
    <property type="evidence" value="ECO:0007669"/>
    <property type="project" value="InterPro"/>
</dbReference>
<dbReference type="GO" id="GO:0016491">
    <property type="term" value="F:oxidoreductase activity"/>
    <property type="evidence" value="ECO:0007669"/>
    <property type="project" value="UniProtKB-KW"/>
</dbReference>
<keyword evidence="3 7" id="KW-0732">Signal</keyword>
<dbReference type="Pfam" id="PF07732">
    <property type="entry name" value="Cu-oxidase_3"/>
    <property type="match status" value="1"/>
</dbReference>
<dbReference type="InterPro" id="IPR008972">
    <property type="entry name" value="Cupredoxin"/>
</dbReference>
<comment type="caution">
    <text evidence="11">The sequence shown here is derived from an EMBL/GenBank/DDBJ whole genome shotgun (WGS) entry which is preliminary data.</text>
</comment>
<keyword evidence="5" id="KW-0186">Copper</keyword>
<evidence type="ECO:0000256" key="4">
    <source>
        <dbReference type="ARBA" id="ARBA00023002"/>
    </source>
</evidence>
<evidence type="ECO:0000259" key="9">
    <source>
        <dbReference type="Pfam" id="PF07731"/>
    </source>
</evidence>
<dbReference type="Pfam" id="PF00394">
    <property type="entry name" value="Cu-oxidase"/>
    <property type="match status" value="1"/>
</dbReference>
<evidence type="ECO:0000259" key="10">
    <source>
        <dbReference type="Pfam" id="PF07732"/>
    </source>
</evidence>
<dbReference type="CDD" id="cd13876">
    <property type="entry name" value="CuRO_2_Abr2_like"/>
    <property type="match status" value="1"/>
</dbReference>
<evidence type="ECO:0000313" key="11">
    <source>
        <dbReference type="EMBL" id="KAF2203597.1"/>
    </source>
</evidence>
<reference evidence="11" key="1">
    <citation type="journal article" date="2020" name="Stud. Mycol.">
        <title>101 Dothideomycetes genomes: a test case for predicting lifestyles and emergence of pathogens.</title>
        <authorList>
            <person name="Haridas S."/>
            <person name="Albert R."/>
            <person name="Binder M."/>
            <person name="Bloem J."/>
            <person name="Labutti K."/>
            <person name="Salamov A."/>
            <person name="Andreopoulos B."/>
            <person name="Baker S."/>
            <person name="Barry K."/>
            <person name="Bills G."/>
            <person name="Bluhm B."/>
            <person name="Cannon C."/>
            <person name="Castanera R."/>
            <person name="Culley D."/>
            <person name="Daum C."/>
            <person name="Ezra D."/>
            <person name="Gonzalez J."/>
            <person name="Henrissat B."/>
            <person name="Kuo A."/>
            <person name="Liang C."/>
            <person name="Lipzen A."/>
            <person name="Lutzoni F."/>
            <person name="Magnuson J."/>
            <person name="Mondo S."/>
            <person name="Nolan M."/>
            <person name="Ohm R."/>
            <person name="Pangilinan J."/>
            <person name="Park H.-J."/>
            <person name="Ramirez L."/>
            <person name="Alfaro M."/>
            <person name="Sun H."/>
            <person name="Tritt A."/>
            <person name="Yoshinaga Y."/>
            <person name="Zwiers L.-H."/>
            <person name="Turgeon B."/>
            <person name="Goodwin S."/>
            <person name="Spatafora J."/>
            <person name="Crous P."/>
            <person name="Grigoriev I."/>
        </authorList>
    </citation>
    <scope>NUCLEOTIDE SEQUENCE</scope>
    <source>
        <strain evidence="11">ATCC 74209</strain>
    </source>
</reference>
<dbReference type="PANTHER" id="PTHR11709:SF488">
    <property type="entry name" value="LACCASE-RELATED"/>
    <property type="match status" value="1"/>
</dbReference>
<keyword evidence="6" id="KW-0325">Glycoprotein</keyword>
<evidence type="ECO:0000256" key="3">
    <source>
        <dbReference type="ARBA" id="ARBA00022729"/>
    </source>
</evidence>
<dbReference type="Proteomes" id="UP000799536">
    <property type="component" value="Unassembled WGS sequence"/>
</dbReference>
<dbReference type="SUPFAM" id="SSF49503">
    <property type="entry name" value="Cupredoxins"/>
    <property type="match status" value="3"/>
</dbReference>
<dbReference type="PANTHER" id="PTHR11709">
    <property type="entry name" value="MULTI-COPPER OXIDASE"/>
    <property type="match status" value="1"/>
</dbReference>
<keyword evidence="2" id="KW-0479">Metal-binding</keyword>
<feature type="signal peptide" evidence="7">
    <location>
        <begin position="1"/>
        <end position="24"/>
    </location>
</feature>
<sequence length="536" mass="60441">MVRLPNIFCCLYDFCLLITPGIEQLNTPWADGVPGLTQHAIQPGDNYTYEWKATQYGSYFYHAHSRDQVDDGLVGAMVIKPRHDLPRPFDKISDDPNDFQLMKEAENNVTPLILADWRHLTSDESWDLQVKAGVETSGCVDSILINGKGAVYCWDRYEIDYFTKSWIKPLLEENNWAMTDKGCVPPDILHILLDKDSKMETHIEVIPEEMYATCEPTKGTGGSVEIILAKPEKKWLAFDVISAAGIEYFAFSIDQHPMWVYAVDGHYIEPMLVQALEVSNGERYSVFIKLDQPAANYGIRVASIGLTQLIDTTAILAYEGGEEDISNPYTDQAGGKTSDDVTFFDTKAMLSYPPQFPSPPPEVDQTFILQLGITGATYLWALNNTGFDANIDRESTPWLDQDPEHLSDDSLVIKTKNNTWVDIIFQTTSPNQPPHPIHKHANKWFLIGEGEGDFTWNSVQEAMEEIPDKFNLDNPPYRDGFQTLTSSTNNTWSVVRYHVVNPGAWMIHCHIQSHLLGGMAAIILDGVDTWPQPQEE</sequence>
<dbReference type="EMBL" id="ML993898">
    <property type="protein sequence ID" value="KAF2203597.1"/>
    <property type="molecule type" value="Genomic_DNA"/>
</dbReference>
<accession>A0A9P4JQM8</accession>
<dbReference type="PROSITE" id="PS00080">
    <property type="entry name" value="MULTICOPPER_OXIDASE2"/>
    <property type="match status" value="1"/>
</dbReference>
<name>A0A9P4JQM8_9PLEO</name>
<dbReference type="CDD" id="cd13898">
    <property type="entry name" value="CuRO_3_Abr2_like"/>
    <property type="match status" value="1"/>
</dbReference>
<evidence type="ECO:0000256" key="5">
    <source>
        <dbReference type="ARBA" id="ARBA00023008"/>
    </source>
</evidence>
<feature type="chain" id="PRO_5040305902" evidence="7">
    <location>
        <begin position="25"/>
        <end position="536"/>
    </location>
</feature>
<protein>
    <submittedName>
        <fullName evidence="11">Cupredoxin</fullName>
    </submittedName>
</protein>
<dbReference type="InterPro" id="IPR045087">
    <property type="entry name" value="Cu-oxidase_fam"/>
</dbReference>
<comment type="similarity">
    <text evidence="1">Belongs to the multicopper oxidase family.</text>
</comment>
<dbReference type="PROSITE" id="PS00079">
    <property type="entry name" value="MULTICOPPER_OXIDASE1"/>
    <property type="match status" value="1"/>
</dbReference>
<evidence type="ECO:0000256" key="1">
    <source>
        <dbReference type="ARBA" id="ARBA00010609"/>
    </source>
</evidence>
<dbReference type="Pfam" id="PF07731">
    <property type="entry name" value="Cu-oxidase_2"/>
    <property type="match status" value="1"/>
</dbReference>
<feature type="domain" description="Plastocyanin-like" evidence="10">
    <location>
        <begin position="20"/>
        <end position="83"/>
    </location>
</feature>
<gene>
    <name evidence="11" type="ORF">GQ43DRAFT_366426</name>
</gene>
<feature type="domain" description="Plastocyanin-like" evidence="9">
    <location>
        <begin position="397"/>
        <end position="523"/>
    </location>
</feature>
<evidence type="ECO:0000256" key="2">
    <source>
        <dbReference type="ARBA" id="ARBA00022723"/>
    </source>
</evidence>
<dbReference type="InterPro" id="IPR011706">
    <property type="entry name" value="Cu-oxidase_C"/>
</dbReference>
<keyword evidence="12" id="KW-1185">Reference proteome</keyword>
<dbReference type="InterPro" id="IPR011707">
    <property type="entry name" value="Cu-oxidase-like_N"/>
</dbReference>
<evidence type="ECO:0000256" key="7">
    <source>
        <dbReference type="SAM" id="SignalP"/>
    </source>
</evidence>
<keyword evidence="4" id="KW-0560">Oxidoreductase</keyword>
<evidence type="ECO:0000256" key="6">
    <source>
        <dbReference type="ARBA" id="ARBA00023180"/>
    </source>
</evidence>
<dbReference type="Gene3D" id="2.60.40.420">
    <property type="entry name" value="Cupredoxins - blue copper proteins"/>
    <property type="match status" value="3"/>
</dbReference>
<dbReference type="AlphaFoldDB" id="A0A9P4JQM8"/>
<dbReference type="OrthoDB" id="2121828at2759"/>
<organism evidence="11 12">
    <name type="scientific">Delitschia confertaspora ATCC 74209</name>
    <dbReference type="NCBI Taxonomy" id="1513339"/>
    <lineage>
        <taxon>Eukaryota</taxon>
        <taxon>Fungi</taxon>
        <taxon>Dikarya</taxon>
        <taxon>Ascomycota</taxon>
        <taxon>Pezizomycotina</taxon>
        <taxon>Dothideomycetes</taxon>
        <taxon>Pleosporomycetidae</taxon>
        <taxon>Pleosporales</taxon>
        <taxon>Delitschiaceae</taxon>
        <taxon>Delitschia</taxon>
    </lineage>
</organism>
<evidence type="ECO:0000259" key="8">
    <source>
        <dbReference type="Pfam" id="PF00394"/>
    </source>
</evidence>
<dbReference type="InterPro" id="IPR002355">
    <property type="entry name" value="Cu_oxidase_Cu_BS"/>
</dbReference>
<evidence type="ECO:0000313" key="12">
    <source>
        <dbReference type="Proteomes" id="UP000799536"/>
    </source>
</evidence>
<dbReference type="InterPro" id="IPR001117">
    <property type="entry name" value="Cu-oxidase_2nd"/>
</dbReference>
<feature type="domain" description="Plastocyanin-like" evidence="8">
    <location>
        <begin position="110"/>
        <end position="320"/>
    </location>
</feature>
<dbReference type="InterPro" id="IPR033138">
    <property type="entry name" value="Cu_oxidase_CS"/>
</dbReference>
<proteinExistence type="inferred from homology"/>